<reference evidence="13" key="1">
    <citation type="submission" date="2023-03" db="EMBL/GenBank/DDBJ databases">
        <title>Massive genome expansion in bonnet fungi (Mycena s.s.) driven by repeated elements and novel gene families across ecological guilds.</title>
        <authorList>
            <consortium name="Lawrence Berkeley National Laboratory"/>
            <person name="Harder C.B."/>
            <person name="Miyauchi S."/>
            <person name="Viragh M."/>
            <person name="Kuo A."/>
            <person name="Thoen E."/>
            <person name="Andreopoulos B."/>
            <person name="Lu D."/>
            <person name="Skrede I."/>
            <person name="Drula E."/>
            <person name="Henrissat B."/>
            <person name="Morin E."/>
            <person name="Kohler A."/>
            <person name="Barry K."/>
            <person name="LaButti K."/>
            <person name="Morin E."/>
            <person name="Salamov A."/>
            <person name="Lipzen A."/>
            <person name="Mereny Z."/>
            <person name="Hegedus B."/>
            <person name="Baldrian P."/>
            <person name="Stursova M."/>
            <person name="Weitz H."/>
            <person name="Taylor A."/>
            <person name="Grigoriev I.V."/>
            <person name="Nagy L.G."/>
            <person name="Martin F."/>
            <person name="Kauserud H."/>
        </authorList>
    </citation>
    <scope>NUCLEOTIDE SEQUENCE</scope>
    <source>
        <strain evidence="13">9144</strain>
    </source>
</reference>
<proteinExistence type="inferred from homology"/>
<dbReference type="CDD" id="cd11855">
    <property type="entry name" value="SH3_Sho1p"/>
    <property type="match status" value="1"/>
</dbReference>
<feature type="transmembrane region" description="Helical" evidence="11">
    <location>
        <begin position="20"/>
        <end position="41"/>
    </location>
</feature>
<keyword evidence="4" id="KW-1003">Cell membrane</keyword>
<organism evidence="13 14">
    <name type="scientific">Mycena pura</name>
    <dbReference type="NCBI Taxonomy" id="153505"/>
    <lineage>
        <taxon>Eukaryota</taxon>
        <taxon>Fungi</taxon>
        <taxon>Dikarya</taxon>
        <taxon>Basidiomycota</taxon>
        <taxon>Agaricomycotina</taxon>
        <taxon>Agaricomycetes</taxon>
        <taxon>Agaricomycetidae</taxon>
        <taxon>Agaricales</taxon>
        <taxon>Marasmiineae</taxon>
        <taxon>Mycenaceae</taxon>
        <taxon>Mycena</taxon>
    </lineage>
</organism>
<dbReference type="SMART" id="SM00326">
    <property type="entry name" value="SH3"/>
    <property type="match status" value="1"/>
</dbReference>
<evidence type="ECO:0000256" key="11">
    <source>
        <dbReference type="SAM" id="Phobius"/>
    </source>
</evidence>
<comment type="similarity">
    <text evidence="2">Belongs to the SHO1 family.</text>
</comment>
<keyword evidence="3 9" id="KW-0728">SH3 domain</keyword>
<keyword evidence="8 11" id="KW-0472">Membrane</keyword>
<feature type="region of interest" description="Disordered" evidence="10">
    <location>
        <begin position="210"/>
        <end position="262"/>
    </location>
</feature>
<feature type="transmembrane region" description="Helical" evidence="11">
    <location>
        <begin position="112"/>
        <end position="131"/>
    </location>
</feature>
<evidence type="ECO:0000256" key="7">
    <source>
        <dbReference type="ARBA" id="ARBA00023016"/>
    </source>
</evidence>
<evidence type="ECO:0000256" key="8">
    <source>
        <dbReference type="ARBA" id="ARBA00023136"/>
    </source>
</evidence>
<dbReference type="Pfam" id="PF00018">
    <property type="entry name" value="SH3_1"/>
    <property type="match status" value="1"/>
</dbReference>
<feature type="transmembrane region" description="Helical" evidence="11">
    <location>
        <begin position="53"/>
        <end position="72"/>
    </location>
</feature>
<comment type="subcellular location">
    <subcellularLocation>
        <location evidence="1">Cell membrane</location>
        <topology evidence="1">Multi-pass membrane protein</topology>
    </subcellularLocation>
</comment>
<protein>
    <recommendedName>
        <fullName evidence="12">SH3 domain-containing protein</fullName>
    </recommendedName>
</protein>
<evidence type="ECO:0000256" key="5">
    <source>
        <dbReference type="ARBA" id="ARBA00022692"/>
    </source>
</evidence>
<evidence type="ECO:0000256" key="9">
    <source>
        <dbReference type="PROSITE-ProRule" id="PRU00192"/>
    </source>
</evidence>
<feature type="domain" description="SH3" evidence="12">
    <location>
        <begin position="281"/>
        <end position="340"/>
    </location>
</feature>
<dbReference type="AlphaFoldDB" id="A0AAD6Y656"/>
<dbReference type="Gene3D" id="2.30.30.40">
    <property type="entry name" value="SH3 Domains"/>
    <property type="match status" value="1"/>
</dbReference>
<evidence type="ECO:0000256" key="6">
    <source>
        <dbReference type="ARBA" id="ARBA00022989"/>
    </source>
</evidence>
<dbReference type="InterPro" id="IPR035522">
    <property type="entry name" value="Sho1_SH3"/>
</dbReference>
<dbReference type="Proteomes" id="UP001219525">
    <property type="component" value="Unassembled WGS sequence"/>
</dbReference>
<feature type="transmembrane region" description="Helical" evidence="11">
    <location>
        <begin position="84"/>
        <end position="100"/>
    </location>
</feature>
<dbReference type="GO" id="GO:0005886">
    <property type="term" value="C:plasma membrane"/>
    <property type="evidence" value="ECO:0007669"/>
    <property type="project" value="UniProtKB-SubCell"/>
</dbReference>
<dbReference type="InterPro" id="IPR001452">
    <property type="entry name" value="SH3_domain"/>
</dbReference>
<evidence type="ECO:0000313" key="14">
    <source>
        <dbReference type="Proteomes" id="UP001219525"/>
    </source>
</evidence>
<keyword evidence="14" id="KW-1185">Reference proteome</keyword>
<evidence type="ECO:0000256" key="4">
    <source>
        <dbReference type="ARBA" id="ARBA00022475"/>
    </source>
</evidence>
<keyword evidence="6 11" id="KW-1133">Transmembrane helix</keyword>
<evidence type="ECO:0000256" key="2">
    <source>
        <dbReference type="ARBA" id="ARBA00009739"/>
    </source>
</evidence>
<dbReference type="InterPro" id="IPR036028">
    <property type="entry name" value="SH3-like_dom_sf"/>
</dbReference>
<keyword evidence="5 11" id="KW-0812">Transmembrane</keyword>
<dbReference type="PROSITE" id="PS50002">
    <property type="entry name" value="SH3"/>
    <property type="match status" value="1"/>
</dbReference>
<keyword evidence="7" id="KW-0346">Stress response</keyword>
<evidence type="ECO:0000256" key="1">
    <source>
        <dbReference type="ARBA" id="ARBA00004651"/>
    </source>
</evidence>
<name>A0AAD6Y656_9AGAR</name>
<evidence type="ECO:0000256" key="3">
    <source>
        <dbReference type="ARBA" id="ARBA00022443"/>
    </source>
</evidence>
<comment type="caution">
    <text evidence="13">The sequence shown here is derived from an EMBL/GenBank/DDBJ whole genome shotgun (WGS) entry which is preliminary data.</text>
</comment>
<dbReference type="SUPFAM" id="SSF50044">
    <property type="entry name" value="SH3-domain"/>
    <property type="match status" value="1"/>
</dbReference>
<evidence type="ECO:0000259" key="12">
    <source>
        <dbReference type="PROSITE" id="PS50002"/>
    </source>
</evidence>
<accession>A0AAD6Y656</accession>
<dbReference type="EMBL" id="JARJCW010000059">
    <property type="protein sequence ID" value="KAJ7201335.1"/>
    <property type="molecule type" value="Genomic_DNA"/>
</dbReference>
<evidence type="ECO:0000313" key="13">
    <source>
        <dbReference type="EMBL" id="KAJ7201335.1"/>
    </source>
</evidence>
<sequence length="340" mass="35184">MPPRGNSAGFDLNPILTHYFFLLTSILALIAWFIAFISQAIATAQFGNDFVGVLWFAIFLQIFLILGVLYTLGTDSIEMHRFQISTFGAIAIVFSVSGVQEGIFTDRGALDAMAAGWLILAMINILWVLYFTSEEDSRVLHIFNLLGTGGLSPPGRRRRARAASSAHDMGGNGYATGYGGGGIGSNDYDTKMGMGGGMGIGSGMGNQGGIKSQNSFGGASEGGGMGTRSFGTGAAGSMSNIPQGGPGSVGDNNGPSSPLMSGVGATTVGSAAGGDDAAGGNYQYKAKALYSYAASSDDPNEISFVKGDLLDILDKQGKWWQAKKADGSVGIAPSNYLQIV</sequence>
<evidence type="ECO:0000256" key="10">
    <source>
        <dbReference type="SAM" id="MobiDB-lite"/>
    </source>
</evidence>
<feature type="compositionally biased region" description="Polar residues" evidence="10">
    <location>
        <begin position="250"/>
        <end position="259"/>
    </location>
</feature>
<gene>
    <name evidence="13" type="ORF">GGX14DRAFT_656339</name>
</gene>
<dbReference type="PRINTS" id="PR00452">
    <property type="entry name" value="SH3DOMAIN"/>
</dbReference>